<feature type="transmembrane region" description="Helical" evidence="1">
    <location>
        <begin position="447"/>
        <end position="468"/>
    </location>
</feature>
<protein>
    <submittedName>
        <fullName evidence="2">Uncharacterized protein</fullName>
    </submittedName>
</protein>
<dbReference type="EMBL" id="JAMBOL010000004">
    <property type="protein sequence ID" value="MCM3713888.1"/>
    <property type="molecule type" value="Genomic_DNA"/>
</dbReference>
<feature type="transmembrane region" description="Helical" evidence="1">
    <location>
        <begin position="21"/>
        <end position="43"/>
    </location>
</feature>
<dbReference type="RefSeq" id="WP_251222691.1">
    <property type="nucleotide sequence ID" value="NZ_JAMBOL010000004.1"/>
</dbReference>
<gene>
    <name evidence="2" type="ORF">M3202_07305</name>
</gene>
<feature type="transmembrane region" description="Helical" evidence="1">
    <location>
        <begin position="286"/>
        <end position="306"/>
    </location>
</feature>
<keyword evidence="1" id="KW-0812">Transmembrane</keyword>
<dbReference type="Proteomes" id="UP001139179">
    <property type="component" value="Unassembled WGS sequence"/>
</dbReference>
<feature type="transmembrane region" description="Helical" evidence="1">
    <location>
        <begin position="136"/>
        <end position="156"/>
    </location>
</feature>
<organism evidence="2 3">
    <name type="scientific">Halalkalibacter oceani</name>
    <dbReference type="NCBI Taxonomy" id="1653776"/>
    <lineage>
        <taxon>Bacteria</taxon>
        <taxon>Bacillati</taxon>
        <taxon>Bacillota</taxon>
        <taxon>Bacilli</taxon>
        <taxon>Bacillales</taxon>
        <taxon>Bacillaceae</taxon>
        <taxon>Halalkalibacter</taxon>
    </lineage>
</organism>
<reference evidence="2" key="1">
    <citation type="submission" date="2022-05" db="EMBL/GenBank/DDBJ databases">
        <title>Comparative Genomics of Spacecraft Associated Microbes.</title>
        <authorList>
            <person name="Tran M.T."/>
            <person name="Wright A."/>
            <person name="Seuylemezian A."/>
            <person name="Eisen J."/>
            <person name="Coil D."/>
        </authorList>
    </citation>
    <scope>NUCLEOTIDE SEQUENCE</scope>
    <source>
        <strain evidence="2">214.1.1</strain>
    </source>
</reference>
<name>A0A9X2IPT0_9BACI</name>
<feature type="transmembrane region" description="Helical" evidence="1">
    <location>
        <begin position="208"/>
        <end position="230"/>
    </location>
</feature>
<proteinExistence type="predicted"/>
<keyword evidence="3" id="KW-1185">Reference proteome</keyword>
<accession>A0A9X2IPT0</accession>
<feature type="transmembrane region" description="Helical" evidence="1">
    <location>
        <begin position="408"/>
        <end position="427"/>
    </location>
</feature>
<evidence type="ECO:0000313" key="3">
    <source>
        <dbReference type="Proteomes" id="UP001139179"/>
    </source>
</evidence>
<feature type="transmembrane region" description="Helical" evidence="1">
    <location>
        <begin position="332"/>
        <end position="354"/>
    </location>
</feature>
<feature type="transmembrane region" description="Helical" evidence="1">
    <location>
        <begin position="93"/>
        <end position="116"/>
    </location>
</feature>
<feature type="transmembrane region" description="Helical" evidence="1">
    <location>
        <begin position="63"/>
        <end position="81"/>
    </location>
</feature>
<evidence type="ECO:0000313" key="2">
    <source>
        <dbReference type="EMBL" id="MCM3713888.1"/>
    </source>
</evidence>
<evidence type="ECO:0000256" key="1">
    <source>
        <dbReference type="SAM" id="Phobius"/>
    </source>
</evidence>
<feature type="transmembrane region" description="Helical" evidence="1">
    <location>
        <begin position="263"/>
        <end position="280"/>
    </location>
</feature>
<dbReference type="AlphaFoldDB" id="A0A9X2IPT0"/>
<comment type="caution">
    <text evidence="2">The sequence shown here is derived from an EMBL/GenBank/DDBJ whole genome shotgun (WGS) entry which is preliminary data.</text>
</comment>
<feature type="transmembrane region" description="Helical" evidence="1">
    <location>
        <begin position="177"/>
        <end position="202"/>
    </location>
</feature>
<feature type="transmembrane region" description="Helical" evidence="1">
    <location>
        <begin position="366"/>
        <end position="396"/>
    </location>
</feature>
<keyword evidence="1" id="KW-0472">Membrane</keyword>
<keyword evidence="1" id="KW-1133">Transmembrane helix</keyword>
<sequence length="469" mass="52692">MQAHVKAESQVTPRALTLKSGLLLSMCFFYLVHFFVPILVLQYGMTLLTMAAFFLCLPKASPFPRYFASMMFAVGFFLAFMRGEDLRSMSDGVLMNLPLLTLVLLVPLLSIPFKLGGYFQAIHYYLQKMVADSKKLFASISLFLFCFGPILNLGSIRVVHDMVNDLKLHPVLLGKAYLVGFSTVILWSPYFASVALVLYYLELNVTDYMLLGISFALIQLVVGNLLYALYYKKWQRYTPKEEPESEQATIANSGSAAYYLRKMLRLVGLLVLLMTIIFLLEYMTRWPMMLLVSLVAILFPVVWSILNRKWKALNQPFAEYRRNMERSMNNEVVMFISAGVFATALSDTAFAASINQWLNLIASESFLLFSVTVVLMILLLTFIGIHTIVVVTVLIIQMDPAVIGTSPAVLALLFMMSWSMSAALSPVNPFNLLVSSSVGKPGVIVGLRWNGIYIASMFVIGIVFVYLIH</sequence>